<dbReference type="GO" id="GO:0016746">
    <property type="term" value="F:acyltransferase activity"/>
    <property type="evidence" value="ECO:0007669"/>
    <property type="project" value="UniProtKB-KW"/>
</dbReference>
<dbReference type="Pfam" id="PF00132">
    <property type="entry name" value="Hexapep"/>
    <property type="match status" value="1"/>
</dbReference>
<dbReference type="InterPro" id="IPR001451">
    <property type="entry name" value="Hexapep"/>
</dbReference>
<dbReference type="SUPFAM" id="SSF51161">
    <property type="entry name" value="Trimeric LpxA-like enzymes"/>
    <property type="match status" value="1"/>
</dbReference>
<dbReference type="InterPro" id="IPR011004">
    <property type="entry name" value="Trimer_LpxA-like_sf"/>
</dbReference>
<keyword evidence="2" id="KW-1185">Reference proteome</keyword>
<dbReference type="RefSeq" id="WP_322539810.1">
    <property type="nucleotide sequence ID" value="NZ_JAOBTW010000014.1"/>
</dbReference>
<keyword evidence="1" id="KW-0012">Acyltransferase</keyword>
<dbReference type="EMBL" id="JAOBTW010000014">
    <property type="protein sequence ID" value="MDZ7283005.1"/>
    <property type="molecule type" value="Genomic_DNA"/>
</dbReference>
<dbReference type="InterPro" id="IPR051159">
    <property type="entry name" value="Hexapeptide_acetyltransf"/>
</dbReference>
<gene>
    <name evidence="1" type="ORF">N4G62_13310</name>
</gene>
<protein>
    <submittedName>
        <fullName evidence="1">Acyltransferase</fullName>
    </submittedName>
</protein>
<evidence type="ECO:0000313" key="2">
    <source>
        <dbReference type="Proteomes" id="UP001292182"/>
    </source>
</evidence>
<organism evidence="1 2">
    <name type="scientific">Sphingomonas sanguinis</name>
    <dbReference type="NCBI Taxonomy" id="33051"/>
    <lineage>
        <taxon>Bacteria</taxon>
        <taxon>Pseudomonadati</taxon>
        <taxon>Pseudomonadota</taxon>
        <taxon>Alphaproteobacteria</taxon>
        <taxon>Sphingomonadales</taxon>
        <taxon>Sphingomonadaceae</taxon>
        <taxon>Sphingomonas</taxon>
    </lineage>
</organism>
<name>A0ABU5LSU3_9SPHN</name>
<accession>A0ABU5LSU3</accession>
<dbReference type="PANTHER" id="PTHR23416:SF78">
    <property type="entry name" value="LIPOPOLYSACCHARIDE BIOSYNTHESIS O-ACETYL TRANSFERASE WBBJ-RELATED"/>
    <property type="match status" value="1"/>
</dbReference>
<keyword evidence="1" id="KW-0808">Transferase</keyword>
<dbReference type="PANTHER" id="PTHR23416">
    <property type="entry name" value="SIALIC ACID SYNTHASE-RELATED"/>
    <property type="match status" value="1"/>
</dbReference>
<dbReference type="Gene3D" id="2.160.10.10">
    <property type="entry name" value="Hexapeptide repeat proteins"/>
    <property type="match status" value="2"/>
</dbReference>
<comment type="caution">
    <text evidence="1">The sequence shown here is derived from an EMBL/GenBank/DDBJ whole genome shotgun (WGS) entry which is preliminary data.</text>
</comment>
<sequence>MLNSLLRRITGRSYTIDRQDLAYLMQKGARPMLRGALWRILRRQRPNGLMLGRGIEFVLSSRLSLGRGVSIGSYSYLDCSASEGVVLGNRVTIREHAWLQCRSGLNEPATGIVIGAGSYIGPNAVIGAGGLIEIGRNVQIGARFTVSAESHVAGADGTYTSGRVSRQGVRIGDDCWFGNNVSVLDGVTIGQGAVVGAGSVVTRSLPARSIAYGVPAKVVRIQDERQPASP</sequence>
<dbReference type="CDD" id="cd04647">
    <property type="entry name" value="LbH_MAT_like"/>
    <property type="match status" value="1"/>
</dbReference>
<dbReference type="Proteomes" id="UP001292182">
    <property type="component" value="Unassembled WGS sequence"/>
</dbReference>
<evidence type="ECO:0000313" key="1">
    <source>
        <dbReference type="EMBL" id="MDZ7283005.1"/>
    </source>
</evidence>
<proteinExistence type="predicted"/>
<reference evidence="2" key="1">
    <citation type="submission" date="2023-07" db="EMBL/GenBank/DDBJ databases">
        <title>Whole genome sequence analysis of rice epiphytic Sphingomonas sanguinis OsEp_Plm_15B2.</title>
        <authorList>
            <person name="Sahu K.P."/>
            <person name="Asharani P."/>
            <person name="Reddy B."/>
            <person name="Kumar A."/>
        </authorList>
    </citation>
    <scope>NUCLEOTIDE SEQUENCE [LARGE SCALE GENOMIC DNA]</scope>
    <source>
        <strain evidence="2">OsEp_Plm_15B2</strain>
    </source>
</reference>